<evidence type="ECO:0000313" key="4">
    <source>
        <dbReference type="Proteomes" id="UP000054771"/>
    </source>
</evidence>
<reference evidence="4" key="1">
    <citation type="journal article" date="2016" name="Genome Announc.">
        <title>Draft genome sequences of fungus Aspergillus calidoustus.</title>
        <authorList>
            <person name="Horn F."/>
            <person name="Linde J."/>
            <person name="Mattern D.J."/>
            <person name="Walther G."/>
            <person name="Guthke R."/>
            <person name="Scherlach K."/>
            <person name="Martin K."/>
            <person name="Brakhage A.A."/>
            <person name="Petzke L."/>
            <person name="Valiante V."/>
        </authorList>
    </citation>
    <scope>NUCLEOTIDE SEQUENCE [LARGE SCALE GENOMIC DNA]</scope>
    <source>
        <strain evidence="4">SF006504</strain>
    </source>
</reference>
<dbReference type="EMBL" id="CDMC01000011">
    <property type="protein sequence ID" value="CEL08484.1"/>
    <property type="molecule type" value="Genomic_DNA"/>
</dbReference>
<keyword evidence="1" id="KW-1133">Transmembrane helix</keyword>
<dbReference type="STRING" id="454130.A0A0U5H3N2"/>
<keyword evidence="1" id="KW-0472">Membrane</keyword>
<dbReference type="Pfam" id="PF26616">
    <property type="entry name" value="CorA-like"/>
    <property type="match status" value="1"/>
</dbReference>
<dbReference type="AlphaFoldDB" id="A0A0U5H3N2"/>
<protein>
    <recommendedName>
        <fullName evidence="2">CorA-like transporter domain-containing protein</fullName>
    </recommendedName>
</protein>
<dbReference type="OMA" id="YATEREY"/>
<dbReference type="Proteomes" id="UP000054771">
    <property type="component" value="Unassembled WGS sequence"/>
</dbReference>
<dbReference type="InterPro" id="IPR058257">
    <property type="entry name" value="CorA-like_dom"/>
</dbReference>
<keyword evidence="4" id="KW-1185">Reference proteome</keyword>
<sequence>MKSTKYEFGPADTGARLFSSKTERVKVIRIQSGENKDPAISEITKDTELADHIENIRSTGHSIIAVYKKHSWSSMQISRSDMERILDEYEAFSPLTLIFKTFGVQTREYIDPEGFFISRMSKRGLQGSPVYEMCYKFFYVAENGRGRGSPWSLRQIGLYQQVCSQTGSCHFLLLQPAQKVLDLIEIYLSEFATRRASPLRLHCMIARCMIANWAEYLQHIYKSISDLDERACFSQVDPRPKRGFEVSFSDCQTLQIHRQKLLHASIILDRYINLFQRFADDAASLKLTFPDEDWNAIPKQLAAHESQIRTLQKFTEMILRQSEGTSTLLSKIIDSRNSNLLHAATLTMQNHLALINKTSNKSQNDLMAMVSLTKQNAQASKTVKFLTLTATTYLPPTLMATIFSSNLIQLSGQVVPGQSDAQRHYVLHSQFYLYVLGTLGLTTLTLGAIWLHGRGIKLLRHLLGLNSVLRNTAGPSKV</sequence>
<keyword evidence="1" id="KW-0812">Transmembrane</keyword>
<proteinExistence type="predicted"/>
<evidence type="ECO:0000256" key="1">
    <source>
        <dbReference type="SAM" id="Phobius"/>
    </source>
</evidence>
<dbReference type="Gene3D" id="1.20.58.340">
    <property type="entry name" value="Magnesium transport protein CorA, transmembrane region"/>
    <property type="match status" value="1"/>
</dbReference>
<evidence type="ECO:0000313" key="3">
    <source>
        <dbReference type="EMBL" id="CEL08484.1"/>
    </source>
</evidence>
<feature type="transmembrane region" description="Helical" evidence="1">
    <location>
        <begin position="431"/>
        <end position="451"/>
    </location>
</feature>
<organism evidence="3 4">
    <name type="scientific">Aspergillus calidoustus</name>
    <dbReference type="NCBI Taxonomy" id="454130"/>
    <lineage>
        <taxon>Eukaryota</taxon>
        <taxon>Fungi</taxon>
        <taxon>Dikarya</taxon>
        <taxon>Ascomycota</taxon>
        <taxon>Pezizomycotina</taxon>
        <taxon>Eurotiomycetes</taxon>
        <taxon>Eurotiomycetidae</taxon>
        <taxon>Eurotiales</taxon>
        <taxon>Aspergillaceae</taxon>
        <taxon>Aspergillus</taxon>
        <taxon>Aspergillus subgen. Nidulantes</taxon>
    </lineage>
</organism>
<dbReference type="OrthoDB" id="5396681at2759"/>
<feature type="domain" description="CorA-like transporter" evidence="2">
    <location>
        <begin position="14"/>
        <end position="230"/>
    </location>
</feature>
<evidence type="ECO:0000259" key="2">
    <source>
        <dbReference type="Pfam" id="PF26616"/>
    </source>
</evidence>
<gene>
    <name evidence="3" type="ORF">ASPCAL11634</name>
</gene>
<name>A0A0U5H3N2_ASPCI</name>
<accession>A0A0U5H3N2</accession>